<proteinExistence type="predicted"/>
<accession>F2G4D4</accession>
<dbReference type="Proteomes" id="UP000001870">
    <property type="component" value="Chromosome"/>
</dbReference>
<dbReference type="HOGENOM" id="CLU_3283844_0_0_6"/>
<gene>
    <name evidence="1" type="ordered locus">MADE_1016600</name>
</gene>
<evidence type="ECO:0000313" key="2">
    <source>
        <dbReference type="Proteomes" id="UP000001870"/>
    </source>
</evidence>
<keyword evidence="2" id="KW-1185">Reference proteome</keyword>
<name>F2G4D4_ALTMD</name>
<dbReference type="AlphaFoldDB" id="F2G4D4"/>
<protein>
    <submittedName>
        <fullName evidence="1">Uncharacterized protein</fullName>
    </submittedName>
</protein>
<dbReference type="KEGG" id="amc:MADE_1016600"/>
<reference evidence="1 2" key="2">
    <citation type="journal article" date="2015" name="Antonie Van Leeuwenhoek">
        <title>Ecophysiological diversity of a novel member of the genus Alteromonas, and description of Alteromonas mediterranea sp. nov.</title>
        <authorList>
            <person name="Ivanova E.P."/>
            <person name="Lopez-Perez M."/>
            <person name="Zabalos M."/>
            <person name="Nguyen S.H."/>
            <person name="Webb H.K."/>
            <person name="Ryan J."/>
            <person name="Lagutin K."/>
            <person name="Vyssotski M."/>
            <person name="Crawford R.J."/>
            <person name="Rodriguez-Valera F."/>
        </authorList>
    </citation>
    <scope>NUCLEOTIDE SEQUENCE [LARGE SCALE GENOMIC DNA]</scope>
    <source>
        <strain evidence="2">DSM 17117 / CIP 110805 / LMG 28347 / Deep ecotype</strain>
    </source>
</reference>
<evidence type="ECO:0000313" key="1">
    <source>
        <dbReference type="EMBL" id="AEA99444.1"/>
    </source>
</evidence>
<sequence length="40" mass="4713">MQMFLLLKLVQALNIRFAHTVPRAFVKKRSKSHIVLSSFR</sequence>
<organism evidence="1 2">
    <name type="scientific">Alteromonas mediterranea (strain DSM 17117 / CIP 110805 / LMG 28347 / Deep ecotype)</name>
    <dbReference type="NCBI Taxonomy" id="1774373"/>
    <lineage>
        <taxon>Bacteria</taxon>
        <taxon>Pseudomonadati</taxon>
        <taxon>Pseudomonadota</taxon>
        <taxon>Gammaproteobacteria</taxon>
        <taxon>Alteromonadales</taxon>
        <taxon>Alteromonadaceae</taxon>
        <taxon>Alteromonas/Salinimonas group</taxon>
        <taxon>Alteromonas</taxon>
    </lineage>
</organism>
<reference evidence="1 2" key="1">
    <citation type="journal article" date="2008" name="ISME J.">
        <title>Comparative genomics of two ecotypes of the marine planktonic copiotroph Alteromonas macleodii suggests alternative lifestyles associated with different kinds of particulate organic matter.</title>
        <authorList>
            <person name="Ivars-Martinez E."/>
            <person name="Martin-Cuadrado A.B."/>
            <person name="D'Auria G."/>
            <person name="Mira A."/>
            <person name="Ferriera S."/>
            <person name="Johnson J."/>
            <person name="Friedman R."/>
            <person name="Rodriguez-Valera F."/>
        </authorList>
    </citation>
    <scope>NUCLEOTIDE SEQUENCE [LARGE SCALE GENOMIC DNA]</scope>
    <source>
        <strain evidence="2">DSM 17117 / CIP 110805 / LMG 28347 / Deep ecotype</strain>
    </source>
</reference>
<dbReference type="EMBL" id="CP001103">
    <property type="protein sequence ID" value="AEA99444.1"/>
    <property type="molecule type" value="Genomic_DNA"/>
</dbReference>